<feature type="compositionally biased region" description="Low complexity" evidence="1">
    <location>
        <begin position="270"/>
        <end position="291"/>
    </location>
</feature>
<feature type="region of interest" description="Disordered" evidence="1">
    <location>
        <begin position="270"/>
        <end position="292"/>
    </location>
</feature>
<evidence type="ECO:0000256" key="1">
    <source>
        <dbReference type="SAM" id="MobiDB-lite"/>
    </source>
</evidence>
<protein>
    <recommendedName>
        <fullName evidence="5">Transmembrane protein</fullName>
    </recommendedName>
</protein>
<keyword evidence="2" id="KW-0472">Membrane</keyword>
<name>A0A8H6YRT7_9AGAR</name>
<gene>
    <name evidence="3" type="ORF">MVEN_00627700</name>
</gene>
<evidence type="ECO:0000313" key="3">
    <source>
        <dbReference type="EMBL" id="KAF7362780.1"/>
    </source>
</evidence>
<dbReference type="EMBL" id="JACAZI010000004">
    <property type="protein sequence ID" value="KAF7362780.1"/>
    <property type="molecule type" value="Genomic_DNA"/>
</dbReference>
<evidence type="ECO:0008006" key="5">
    <source>
        <dbReference type="Google" id="ProtNLM"/>
    </source>
</evidence>
<evidence type="ECO:0000256" key="2">
    <source>
        <dbReference type="SAM" id="Phobius"/>
    </source>
</evidence>
<dbReference type="AlphaFoldDB" id="A0A8H6YRT7"/>
<dbReference type="OrthoDB" id="3265734at2759"/>
<dbReference type="Gene3D" id="2.60.120.260">
    <property type="entry name" value="Galactose-binding domain-like"/>
    <property type="match status" value="1"/>
</dbReference>
<reference evidence="3" key="1">
    <citation type="submission" date="2020-05" db="EMBL/GenBank/DDBJ databases">
        <title>Mycena genomes resolve the evolution of fungal bioluminescence.</title>
        <authorList>
            <person name="Tsai I.J."/>
        </authorList>
    </citation>
    <scope>NUCLEOTIDE SEQUENCE</scope>
    <source>
        <strain evidence="3">CCC161011</strain>
    </source>
</reference>
<evidence type="ECO:0000313" key="4">
    <source>
        <dbReference type="Proteomes" id="UP000620124"/>
    </source>
</evidence>
<proteinExistence type="predicted"/>
<sequence>MNVIVDDDDIAVQYSANWRLQGLPPSYEGTEHSALAAGESATLVFRGTSIMVFGTVAGGGQARMDFSIDGKPSGSFDTQTLTGGGRNQRFFTSAALEDALHTLTLVDNDSNLEFRTLFLDYFVYTTTSTAGKLVLIDDTDTVLTYSPGWKAITNTTGSLESTQHVAPLTASWVALSFEGIRISLIGNGSVTSVVIDGSEQLTISQIPADTNNLFQSSVLSQAKHTMNISVPDENLLAIDYFLITTASSSDDPPASSSAMSLSRVAPTTQASSSLSLSPSSPTTQTSSQTPLKRTPIGAIAGGAVGGALLIFALLAIFMRRRKIGPHRTSRWMMGPLDMAVRPFVRTANISEGPPPYTSKSLPAVHP</sequence>
<organism evidence="3 4">
    <name type="scientific">Mycena venus</name>
    <dbReference type="NCBI Taxonomy" id="2733690"/>
    <lineage>
        <taxon>Eukaryota</taxon>
        <taxon>Fungi</taxon>
        <taxon>Dikarya</taxon>
        <taxon>Basidiomycota</taxon>
        <taxon>Agaricomycotina</taxon>
        <taxon>Agaricomycetes</taxon>
        <taxon>Agaricomycetidae</taxon>
        <taxon>Agaricales</taxon>
        <taxon>Marasmiineae</taxon>
        <taxon>Mycenaceae</taxon>
        <taxon>Mycena</taxon>
    </lineage>
</organism>
<keyword evidence="2" id="KW-1133">Transmembrane helix</keyword>
<keyword evidence="4" id="KW-1185">Reference proteome</keyword>
<accession>A0A8H6YRT7</accession>
<feature type="transmembrane region" description="Helical" evidence="2">
    <location>
        <begin position="296"/>
        <end position="317"/>
    </location>
</feature>
<comment type="caution">
    <text evidence="3">The sequence shown here is derived from an EMBL/GenBank/DDBJ whole genome shotgun (WGS) entry which is preliminary data.</text>
</comment>
<dbReference type="Proteomes" id="UP000620124">
    <property type="component" value="Unassembled WGS sequence"/>
</dbReference>
<keyword evidence="2" id="KW-0812">Transmembrane</keyword>